<reference evidence="3 4" key="1">
    <citation type="journal article" date="2014" name="Int. J. Syst. Evol. Microbiol.">
        <title>Phaeodactylibacter xiamenensis gen. nov., sp. nov., a member of the family Saprospiraceae isolated from the marine alga Phaeodactylum tricornutum.</title>
        <authorList>
            <person name="Chen Z.Jr."/>
            <person name="Lei X."/>
            <person name="Lai Q."/>
            <person name="Li Y."/>
            <person name="Zhang B."/>
            <person name="Zhang J."/>
            <person name="Zhang H."/>
            <person name="Yang L."/>
            <person name="Zheng W."/>
            <person name="Tian Y."/>
            <person name="Yu Z."/>
            <person name="Xu H.Jr."/>
            <person name="Zheng T."/>
        </authorList>
    </citation>
    <scope>NUCLEOTIDE SEQUENCE [LARGE SCALE GENOMIC DNA]</scope>
    <source>
        <strain evidence="3 4">KD52</strain>
    </source>
</reference>
<dbReference type="InterPro" id="IPR024983">
    <property type="entry name" value="CHAT_dom"/>
</dbReference>
<gene>
    <name evidence="3" type="ORF">IX84_22655</name>
</gene>
<keyword evidence="1" id="KW-0812">Transmembrane</keyword>
<evidence type="ECO:0000256" key="1">
    <source>
        <dbReference type="SAM" id="Phobius"/>
    </source>
</evidence>
<feature type="transmembrane region" description="Helical" evidence="1">
    <location>
        <begin position="554"/>
        <end position="574"/>
    </location>
</feature>
<evidence type="ECO:0000313" key="3">
    <source>
        <dbReference type="EMBL" id="KGE86226.1"/>
    </source>
</evidence>
<dbReference type="Pfam" id="PF12770">
    <property type="entry name" value="CHAT"/>
    <property type="match status" value="1"/>
</dbReference>
<sequence length="578" mass="65475">MEAIAYTLTLFPLQAVLLEQKASEIADFELQQASLKTLQAADSAVTASRLSYQSQKSKELMSANSKSLYNALIGMHYRLYQKTGDKLHINRAFLYMEKNKALSVMENLNAMEAARFYDISERVVEAERSFREDIAFYQLNLNTLSSSSSPEQVEAWKRELDRLTHAQDSLFDIIRDQYPRYYKTRIALVMPDLETVRRDVVDPDETMIEYFYTDRELYVLIADTETTHFLKLKADGLEKDIRFLYDALRNNEDWASEASYKVYQQVFEPLQSYINDEKLVVIPDGPLLYIPFDQFLMKPPGAEPHQYLLEAYQTRRLLSGSAALLYKGVQQEVGIRYGVTAMAPLFDGSEGSVRAGDQFGPLPGAQKEVSMLDQLFQGTFLTGIDATEETFKQKCAESGILHLATHTAINDQFPNATHLLLKGTGKEDGKLNIYEIYGQHIPAQLGFLSGCNTGFGTIKAGEGAISLGHAFAYAGCPNTVMTLWPIKDDLVPDLVQVFYEKLSEGLGKAEALREAKIHCLKNDDLFVHPYYWSSFIYSGDLTPVQLSAFVFQDYLWMLVAGLMAVGLFVGIWCYRRWQ</sequence>
<proteinExistence type="predicted"/>
<dbReference type="Proteomes" id="UP000029736">
    <property type="component" value="Unassembled WGS sequence"/>
</dbReference>
<feature type="domain" description="CHAT" evidence="2">
    <location>
        <begin position="261"/>
        <end position="540"/>
    </location>
</feature>
<organism evidence="3 4">
    <name type="scientific">Phaeodactylibacter xiamenensis</name>
    <dbReference type="NCBI Taxonomy" id="1524460"/>
    <lineage>
        <taxon>Bacteria</taxon>
        <taxon>Pseudomonadati</taxon>
        <taxon>Bacteroidota</taxon>
        <taxon>Saprospiria</taxon>
        <taxon>Saprospirales</taxon>
        <taxon>Haliscomenobacteraceae</taxon>
        <taxon>Phaeodactylibacter</taxon>
    </lineage>
</organism>
<dbReference type="EMBL" id="JPOS01000081">
    <property type="protein sequence ID" value="KGE86226.1"/>
    <property type="molecule type" value="Genomic_DNA"/>
</dbReference>
<comment type="caution">
    <text evidence="3">The sequence shown here is derived from an EMBL/GenBank/DDBJ whole genome shotgun (WGS) entry which is preliminary data.</text>
</comment>
<protein>
    <recommendedName>
        <fullName evidence="2">CHAT domain-containing protein</fullName>
    </recommendedName>
</protein>
<dbReference type="STRING" id="1524460.IX84_22655"/>
<keyword evidence="1" id="KW-0472">Membrane</keyword>
<evidence type="ECO:0000259" key="2">
    <source>
        <dbReference type="Pfam" id="PF12770"/>
    </source>
</evidence>
<accession>A0A098S2B2</accession>
<name>A0A098S2B2_9BACT</name>
<keyword evidence="1" id="KW-1133">Transmembrane helix</keyword>
<keyword evidence="4" id="KW-1185">Reference proteome</keyword>
<evidence type="ECO:0000313" key="4">
    <source>
        <dbReference type="Proteomes" id="UP000029736"/>
    </source>
</evidence>
<dbReference type="AlphaFoldDB" id="A0A098S2B2"/>